<accession>A0A0D0F4K6</accession>
<feature type="transmembrane region" description="Helical" evidence="6">
    <location>
        <begin position="93"/>
        <end position="116"/>
    </location>
</feature>
<dbReference type="Proteomes" id="UP000198302">
    <property type="component" value="Unassembled WGS sequence"/>
</dbReference>
<proteinExistence type="predicted"/>
<comment type="caution">
    <text evidence="7">The sequence shown here is derived from an EMBL/GenBank/DDBJ whole genome shotgun (WGS) entry which is preliminary data.</text>
</comment>
<protein>
    <recommendedName>
        <fullName evidence="11">Transporter</fullName>
    </recommendedName>
</protein>
<feature type="transmembrane region" description="Helical" evidence="6">
    <location>
        <begin position="281"/>
        <end position="299"/>
    </location>
</feature>
<sequence length="513" mass="58472">MTTNRTRSSIKNSAAALIGQLVTIILNFAVRTIFIKTLGAAYLGINGLFTNILSVLSFAEIGFGTAIIYAMYAPLSIKDEVRVSKLMNYYAKVYETIGTFIFLVGLVLIPFLDFFINDLSELPKELPPLWVIYLLYLLNTSVSYFFNYKRSLIIASQNGHIDSLNQLYFNIIKGALQIGALFIFHDFLSFLIIQIACTFLGNYFISKKADKLFPYLAANKDLKIDKVDKDALRRNVFAMSFSKLGSVVITGVDDLLISKFVGIIVMGIYSNYLLLTNTIRIVFMQIMLPVTASVGNYVAQKSNEESHNFFNKLFFINAYFAICCFIALSTLVNPFINLIWGKEYVFSALITFLITFNFYLDRMRITSQIFIDAKGLFWPIKWKSLFEAAINLSFSFYFLLVLKWGVESVIIATIISNLTTNIWWEPYVVFKHGFQKKVSTYYITIIKYTGVLGISYIAAIYLQSFFSESFSGFLGKSFIALLVPNIIIILFYFKTKELHYFAGLVKNIINKKL</sequence>
<feature type="transmembrane region" description="Helical" evidence="6">
    <location>
        <begin position="344"/>
        <end position="360"/>
    </location>
</feature>
<organism evidence="7 9">
    <name type="scientific">Flavobacterium hibernum</name>
    <dbReference type="NCBI Taxonomy" id="37752"/>
    <lineage>
        <taxon>Bacteria</taxon>
        <taxon>Pseudomonadati</taxon>
        <taxon>Bacteroidota</taxon>
        <taxon>Flavobacteriia</taxon>
        <taxon>Flavobacteriales</taxon>
        <taxon>Flavobacteriaceae</taxon>
        <taxon>Flavobacterium</taxon>
    </lineage>
</organism>
<dbReference type="PANTHER" id="PTHR30250:SF11">
    <property type="entry name" value="O-ANTIGEN TRANSPORTER-RELATED"/>
    <property type="match status" value="1"/>
</dbReference>
<feature type="transmembrane region" description="Helical" evidence="6">
    <location>
        <begin position="473"/>
        <end position="493"/>
    </location>
</feature>
<keyword evidence="5 6" id="KW-0472">Membrane</keyword>
<feature type="transmembrane region" description="Helical" evidence="6">
    <location>
        <begin position="51"/>
        <end position="72"/>
    </location>
</feature>
<evidence type="ECO:0000256" key="4">
    <source>
        <dbReference type="ARBA" id="ARBA00022989"/>
    </source>
</evidence>
<evidence type="ECO:0000256" key="1">
    <source>
        <dbReference type="ARBA" id="ARBA00004651"/>
    </source>
</evidence>
<keyword evidence="2" id="KW-1003">Cell membrane</keyword>
<evidence type="ECO:0000313" key="7">
    <source>
        <dbReference type="EMBL" id="KIO54571.1"/>
    </source>
</evidence>
<dbReference type="EMBL" id="JPRK01000002">
    <property type="protein sequence ID" value="KIO54571.1"/>
    <property type="molecule type" value="Genomic_DNA"/>
</dbReference>
<dbReference type="GO" id="GO:0005886">
    <property type="term" value="C:plasma membrane"/>
    <property type="evidence" value="ECO:0007669"/>
    <property type="project" value="UniProtKB-SubCell"/>
</dbReference>
<keyword evidence="10" id="KW-1185">Reference proteome</keyword>
<gene>
    <name evidence="8" type="ORF">B0A73_18640</name>
    <name evidence="7" type="ORF">IW18_00740</name>
</gene>
<evidence type="ECO:0000256" key="6">
    <source>
        <dbReference type="SAM" id="Phobius"/>
    </source>
</evidence>
<dbReference type="PANTHER" id="PTHR30250">
    <property type="entry name" value="PST FAMILY PREDICTED COLANIC ACID TRANSPORTER"/>
    <property type="match status" value="1"/>
</dbReference>
<keyword evidence="3 6" id="KW-0812">Transmembrane</keyword>
<feature type="transmembrane region" description="Helical" evidence="6">
    <location>
        <begin position="21"/>
        <end position="45"/>
    </location>
</feature>
<name>A0A0D0F4K6_9FLAO</name>
<dbReference type="OrthoDB" id="8609648at2"/>
<feature type="transmembrane region" description="Helical" evidence="6">
    <location>
        <begin position="311"/>
        <end position="332"/>
    </location>
</feature>
<evidence type="ECO:0000256" key="2">
    <source>
        <dbReference type="ARBA" id="ARBA00022475"/>
    </source>
</evidence>
<dbReference type="InterPro" id="IPR050833">
    <property type="entry name" value="Poly_Biosynth_Transport"/>
</dbReference>
<evidence type="ECO:0000313" key="8">
    <source>
        <dbReference type="EMBL" id="OXA84638.1"/>
    </source>
</evidence>
<reference evidence="7 9" key="1">
    <citation type="submission" date="2015-01" db="EMBL/GenBank/DDBJ databases">
        <title>Genome of Flavobacterium hibernum DSM 12611.</title>
        <authorList>
            <person name="Stropko S.J."/>
            <person name="Pipes S.E."/>
            <person name="Newman J.D."/>
        </authorList>
    </citation>
    <scope>NUCLEOTIDE SEQUENCE [LARGE SCALE GENOMIC DNA]</scope>
    <source>
        <strain evidence="7 9">DSM 12611</strain>
    </source>
</reference>
<dbReference type="STRING" id="37752.IW18_00740"/>
<evidence type="ECO:0000313" key="10">
    <source>
        <dbReference type="Proteomes" id="UP000198302"/>
    </source>
</evidence>
<evidence type="ECO:0000256" key="3">
    <source>
        <dbReference type="ARBA" id="ARBA00022692"/>
    </source>
</evidence>
<comment type="subcellular location">
    <subcellularLocation>
        <location evidence="1">Cell membrane</location>
        <topology evidence="1">Multi-pass membrane protein</topology>
    </subcellularLocation>
</comment>
<dbReference type="EMBL" id="MUGX01000029">
    <property type="protein sequence ID" value="OXA84638.1"/>
    <property type="molecule type" value="Genomic_DNA"/>
</dbReference>
<keyword evidence="4 6" id="KW-1133">Transmembrane helix</keyword>
<dbReference type="RefSeq" id="WP_041515664.1">
    <property type="nucleotide sequence ID" value="NZ_JPRK01000002.1"/>
</dbReference>
<feature type="transmembrane region" description="Helical" evidence="6">
    <location>
        <begin position="441"/>
        <end position="461"/>
    </location>
</feature>
<evidence type="ECO:0000313" key="9">
    <source>
        <dbReference type="Proteomes" id="UP000032061"/>
    </source>
</evidence>
<evidence type="ECO:0008006" key="11">
    <source>
        <dbReference type="Google" id="ProtNLM"/>
    </source>
</evidence>
<evidence type="ECO:0000256" key="5">
    <source>
        <dbReference type="ARBA" id="ARBA00023136"/>
    </source>
</evidence>
<feature type="transmembrane region" description="Helical" evidence="6">
    <location>
        <begin position="244"/>
        <end position="269"/>
    </location>
</feature>
<dbReference type="Proteomes" id="UP000032061">
    <property type="component" value="Unassembled WGS sequence"/>
</dbReference>
<feature type="transmembrane region" description="Helical" evidence="6">
    <location>
        <begin position="128"/>
        <end position="146"/>
    </location>
</feature>
<reference evidence="8 10" key="2">
    <citation type="submission" date="2016-11" db="EMBL/GenBank/DDBJ databases">
        <title>Whole genomes of Flavobacteriaceae.</title>
        <authorList>
            <person name="Stine C."/>
            <person name="Li C."/>
            <person name="Tadesse D."/>
        </authorList>
    </citation>
    <scope>NUCLEOTIDE SEQUENCE [LARGE SCALE GENOMIC DNA]</scope>
    <source>
        <strain evidence="8 10">ATCC 51468</strain>
    </source>
</reference>
<dbReference type="AlphaFoldDB" id="A0A0D0F4K6"/>